<dbReference type="Pfam" id="PF13369">
    <property type="entry name" value="Transglut_core2"/>
    <property type="match status" value="1"/>
</dbReference>
<accession>A0A7J5TX88</accession>
<reference evidence="3 4" key="1">
    <citation type="submission" date="2019-10" db="EMBL/GenBank/DDBJ databases">
        <title>Rudanella paleaurantiibacter sp. nov., isolated from sludge.</title>
        <authorList>
            <person name="Xu S.Q."/>
        </authorList>
    </citation>
    <scope>NUCLEOTIDE SEQUENCE [LARGE SCALE GENOMIC DNA]</scope>
    <source>
        <strain evidence="3 4">HX-22-17</strain>
    </source>
</reference>
<dbReference type="Proteomes" id="UP000488299">
    <property type="component" value="Unassembled WGS sequence"/>
</dbReference>
<name>A0A7J5TX88_9BACT</name>
<comment type="caution">
    <text evidence="3">The sequence shown here is derived from an EMBL/GenBank/DDBJ whole genome shotgun (WGS) entry which is preliminary data.</text>
</comment>
<protein>
    <recommendedName>
        <fullName evidence="2">Protein SirB1 N-terminal domain-containing protein</fullName>
    </recommendedName>
</protein>
<feature type="domain" description="Protein SirB1 N-terminal" evidence="2">
    <location>
        <begin position="101"/>
        <end position="251"/>
    </location>
</feature>
<dbReference type="PANTHER" id="PTHR31350">
    <property type="entry name" value="SI:DKEY-261L7.2"/>
    <property type="match status" value="1"/>
</dbReference>
<evidence type="ECO:0000259" key="2">
    <source>
        <dbReference type="Pfam" id="PF13369"/>
    </source>
</evidence>
<proteinExistence type="inferred from homology"/>
<dbReference type="PANTHER" id="PTHR31350:SF21">
    <property type="entry name" value="F-BOX ONLY PROTEIN 21"/>
    <property type="match status" value="1"/>
</dbReference>
<organism evidence="3 4">
    <name type="scientific">Rudanella paleaurantiibacter</name>
    <dbReference type="NCBI Taxonomy" id="2614655"/>
    <lineage>
        <taxon>Bacteria</taxon>
        <taxon>Pseudomonadati</taxon>
        <taxon>Bacteroidota</taxon>
        <taxon>Cytophagia</taxon>
        <taxon>Cytophagales</taxon>
        <taxon>Cytophagaceae</taxon>
        <taxon>Rudanella</taxon>
    </lineage>
</organism>
<keyword evidence="4" id="KW-1185">Reference proteome</keyword>
<dbReference type="AlphaFoldDB" id="A0A7J5TX88"/>
<sequence>MNDSEIKALISLLDDEDREVADHVEQRIRELGGQLIPYLESEWEGSFNPHFQKKIEELIHDLQYQSVLERIRDWRNGGGMDLLEGLWIVATYQYPDLSLEKLRQDLNQLYYKVWLDVGTDMHPVDQVKALNNAFFNTLGFAPNSKHFHSPANSMINQVLESRRGNPISLCVIYMLMARKIGMPIYGVNLPNLFVLTYKQPNGVQFYINVFTRGLVFSKNDIDHYIGQLNLKPNDIFYQPCSNIDIVRRTLRNLMLAFEKKGDSDRVKEVEAILDAVQDEGDGMPLSDYSQR</sequence>
<comment type="similarity">
    <text evidence="1">Belongs to the UPF0162 family.</text>
</comment>
<gene>
    <name evidence="3" type="ORF">F5984_16615</name>
</gene>
<evidence type="ECO:0000313" key="4">
    <source>
        <dbReference type="Proteomes" id="UP000488299"/>
    </source>
</evidence>
<dbReference type="InterPro" id="IPR032698">
    <property type="entry name" value="SirB1_N"/>
</dbReference>
<dbReference type="EMBL" id="WELI01000006">
    <property type="protein sequence ID" value="KAB7729255.1"/>
    <property type="molecule type" value="Genomic_DNA"/>
</dbReference>
<evidence type="ECO:0000313" key="3">
    <source>
        <dbReference type="EMBL" id="KAB7729255.1"/>
    </source>
</evidence>
<evidence type="ECO:0000256" key="1">
    <source>
        <dbReference type="ARBA" id="ARBA00007100"/>
    </source>
</evidence>
<dbReference type="RefSeq" id="WP_152125337.1">
    <property type="nucleotide sequence ID" value="NZ_WELI01000006.1"/>
</dbReference>